<reference evidence="2 3" key="1">
    <citation type="submission" date="2016-09" db="EMBL/GenBank/DDBJ databases">
        <title>The complete genome sequences of Rhizobium gallicum, symbiovars gallicum and phaseoli, symbionts associated to common bean (Phaseolus vulgaris).</title>
        <authorList>
            <person name="Bustos P."/>
            <person name="Santamaria R.I."/>
            <person name="Perez-Carrascal O.M."/>
            <person name="Juarez S."/>
            <person name="Lozano L."/>
            <person name="Martinez-Flores I."/>
            <person name="Martinez-Romero E."/>
            <person name="Cevallos M."/>
            <person name="Romero D."/>
            <person name="Davila G."/>
            <person name="Gonzalez V."/>
        </authorList>
    </citation>
    <scope>NUCLEOTIDE SEQUENCE [LARGE SCALE GENOMIC DNA]</scope>
    <source>
        <strain evidence="2 3">8C-3</strain>
        <plasmid evidence="3">Plasmid prsp8c3a</plasmid>
    </source>
</reference>
<keyword evidence="2" id="KW-0614">Plasmid</keyword>
<evidence type="ECO:0000313" key="3">
    <source>
        <dbReference type="Proteomes" id="UP000185109"/>
    </source>
</evidence>
<protein>
    <submittedName>
        <fullName evidence="2">Uncharacterized protein</fullName>
    </submittedName>
</protein>
<gene>
    <name evidence="2" type="ORF">AM571_PA00287</name>
</gene>
<organism evidence="2 3">
    <name type="scientific">Rhizobium etli 8C-3</name>
    <dbReference type="NCBI Taxonomy" id="538025"/>
    <lineage>
        <taxon>Bacteria</taxon>
        <taxon>Pseudomonadati</taxon>
        <taxon>Pseudomonadota</taxon>
        <taxon>Alphaproteobacteria</taxon>
        <taxon>Hyphomicrobiales</taxon>
        <taxon>Rhizobiaceae</taxon>
        <taxon>Rhizobium/Agrobacterium group</taxon>
        <taxon>Rhizobium</taxon>
    </lineage>
</organism>
<evidence type="ECO:0000256" key="1">
    <source>
        <dbReference type="SAM" id="MobiDB-lite"/>
    </source>
</evidence>
<feature type="compositionally biased region" description="Polar residues" evidence="1">
    <location>
        <begin position="48"/>
        <end position="57"/>
    </location>
</feature>
<evidence type="ECO:0000313" key="2">
    <source>
        <dbReference type="EMBL" id="APO77170.1"/>
    </source>
</evidence>
<dbReference type="AlphaFoldDB" id="A0A1L5PAR3"/>
<accession>A0A1L5PAR3</accession>
<proteinExistence type="predicted"/>
<dbReference type="EMBL" id="CP017242">
    <property type="protein sequence ID" value="APO77170.1"/>
    <property type="molecule type" value="Genomic_DNA"/>
</dbReference>
<feature type="region of interest" description="Disordered" evidence="1">
    <location>
        <begin position="45"/>
        <end position="86"/>
    </location>
</feature>
<dbReference type="Proteomes" id="UP000185109">
    <property type="component" value="Plasmid pRsp8C3a"/>
</dbReference>
<feature type="compositionally biased region" description="Polar residues" evidence="1">
    <location>
        <begin position="77"/>
        <end position="86"/>
    </location>
</feature>
<name>A0A1L5PAR3_RHIET</name>
<geneLocation type="plasmid" evidence="3">
    <name>prsp8c3a</name>
</geneLocation>
<sequence>MQRYADAENDWSESQDECDYCLAHGQKACYVHDFDHVTDMEPEFGAFSTHSPSSASTLPPRKRGESGIKPPVIDLTAQDTNDNEQGAQKKLVDALKVIGREQDRKPIAFEITLDNLTTQQKKIMEKMKVDMDYSGTQKIRCDLSVIRRCTDLGIKVTVHSCSGGMVSQ</sequence>